<dbReference type="InParanoid" id="A0A0D2JT56"/>
<protein>
    <submittedName>
        <fullName evidence="1">Uncharacterized protein</fullName>
    </submittedName>
</protein>
<dbReference type="EMBL" id="AZAC01000027">
    <property type="protein sequence ID" value="KIX12670.1"/>
    <property type="molecule type" value="Genomic_DNA"/>
</dbReference>
<organism evidence="1 2">
    <name type="scientific">Dethiosulfatarculus sandiegensis</name>
    <dbReference type="NCBI Taxonomy" id="1429043"/>
    <lineage>
        <taxon>Bacteria</taxon>
        <taxon>Pseudomonadati</taxon>
        <taxon>Thermodesulfobacteriota</taxon>
        <taxon>Desulfarculia</taxon>
        <taxon>Desulfarculales</taxon>
        <taxon>Desulfarculaceae</taxon>
        <taxon>Dethiosulfatarculus</taxon>
    </lineage>
</organism>
<gene>
    <name evidence="1" type="ORF">X474_17965</name>
</gene>
<sequence length="65" mass="7059">MGGLKYAAAGDAPAMGCTPRPSFFPRRGLGRHKMGSPTLRGSRKVTVARFMARVPDIMPNTRSRL</sequence>
<dbReference type="AlphaFoldDB" id="A0A0D2JT56"/>
<reference evidence="1 2" key="1">
    <citation type="submission" date="2013-11" db="EMBL/GenBank/DDBJ databases">
        <title>Metagenomic analysis of a methanogenic consortium involved in long chain n-alkane degradation.</title>
        <authorList>
            <person name="Davidova I.A."/>
            <person name="Callaghan A.V."/>
            <person name="Wawrik B."/>
            <person name="Pruitt S."/>
            <person name="Marks C."/>
            <person name="Duncan K.E."/>
            <person name="Suflita J.M."/>
        </authorList>
    </citation>
    <scope>NUCLEOTIDE SEQUENCE [LARGE SCALE GENOMIC DNA]</scope>
    <source>
        <strain evidence="1 2">SPR</strain>
    </source>
</reference>
<evidence type="ECO:0000313" key="1">
    <source>
        <dbReference type="EMBL" id="KIX12670.1"/>
    </source>
</evidence>
<comment type="caution">
    <text evidence="1">The sequence shown here is derived from an EMBL/GenBank/DDBJ whole genome shotgun (WGS) entry which is preliminary data.</text>
</comment>
<keyword evidence="2" id="KW-1185">Reference proteome</keyword>
<proteinExistence type="predicted"/>
<evidence type="ECO:0000313" key="2">
    <source>
        <dbReference type="Proteomes" id="UP000032233"/>
    </source>
</evidence>
<name>A0A0D2JT56_9BACT</name>
<accession>A0A0D2JT56</accession>
<dbReference type="Proteomes" id="UP000032233">
    <property type="component" value="Unassembled WGS sequence"/>
</dbReference>